<keyword evidence="3" id="KW-0830">Ubiquinone</keyword>
<dbReference type="Pfam" id="PF08241">
    <property type="entry name" value="Methyltransf_11"/>
    <property type="match status" value="1"/>
</dbReference>
<dbReference type="GO" id="GO:0008757">
    <property type="term" value="F:S-adenosylmethionine-dependent methyltransferase activity"/>
    <property type="evidence" value="ECO:0007669"/>
    <property type="project" value="InterPro"/>
</dbReference>
<name>A0A561BY39_9ACTN</name>
<accession>A0A561BY39</accession>
<dbReference type="InterPro" id="IPR013216">
    <property type="entry name" value="Methyltransf_11"/>
</dbReference>
<protein>
    <submittedName>
        <fullName evidence="3">Ubiquinone/menaquinone biosynthesis C-methylase UbiE</fullName>
    </submittedName>
</protein>
<keyword evidence="4" id="KW-1185">Reference proteome</keyword>
<evidence type="ECO:0000256" key="1">
    <source>
        <dbReference type="SAM" id="MobiDB-lite"/>
    </source>
</evidence>
<keyword evidence="3" id="KW-0489">Methyltransferase</keyword>
<proteinExistence type="predicted"/>
<evidence type="ECO:0000313" key="4">
    <source>
        <dbReference type="Proteomes" id="UP000318380"/>
    </source>
</evidence>
<gene>
    <name evidence="3" type="ORF">FB561_4808</name>
</gene>
<feature type="region of interest" description="Disordered" evidence="1">
    <location>
        <begin position="231"/>
        <end position="255"/>
    </location>
</feature>
<dbReference type="EMBL" id="VIVK01000001">
    <property type="protein sequence ID" value="TWD83642.1"/>
    <property type="molecule type" value="Genomic_DNA"/>
</dbReference>
<comment type="caution">
    <text evidence="3">The sequence shown here is derived from an EMBL/GenBank/DDBJ whole genome shotgun (WGS) entry which is preliminary data.</text>
</comment>
<dbReference type="SUPFAM" id="SSF53335">
    <property type="entry name" value="S-adenosyl-L-methionine-dependent methyltransferases"/>
    <property type="match status" value="1"/>
</dbReference>
<reference evidence="3 4" key="1">
    <citation type="submission" date="2019-06" db="EMBL/GenBank/DDBJ databases">
        <title>Sequencing the genomes of 1000 actinobacteria strains.</title>
        <authorList>
            <person name="Klenk H.-P."/>
        </authorList>
    </citation>
    <scope>NUCLEOTIDE SEQUENCE [LARGE SCALE GENOMIC DNA]</scope>
    <source>
        <strain evidence="3 4">DSM 24683</strain>
    </source>
</reference>
<feature type="domain" description="Methyltransferase type 11" evidence="2">
    <location>
        <begin position="43"/>
        <end position="136"/>
    </location>
</feature>
<organism evidence="3 4">
    <name type="scientific">Kribbella amoyensis</name>
    <dbReference type="NCBI Taxonomy" id="996641"/>
    <lineage>
        <taxon>Bacteria</taxon>
        <taxon>Bacillati</taxon>
        <taxon>Actinomycetota</taxon>
        <taxon>Actinomycetes</taxon>
        <taxon>Propionibacteriales</taxon>
        <taxon>Kribbellaceae</taxon>
        <taxon>Kribbella</taxon>
    </lineage>
</organism>
<dbReference type="InterPro" id="IPR029063">
    <property type="entry name" value="SAM-dependent_MTases_sf"/>
</dbReference>
<dbReference type="InterPro" id="IPR050508">
    <property type="entry name" value="Methyltransf_Superfamily"/>
</dbReference>
<sequence length="255" mass="28146">MVDYDGRLSSVYAEGRRVSGETVRSWMNAFAGLAPKQRPLGVVDLGSGVGRFTPALAEAFGGPVYGVEPSARMRGTAEANATHDRVTYLDGAAEAIPLPDQACDVVVMFLSFHHFPDQQRGLREVFRVLRPGGVALLRTQFRDVMPDLFWYAYFPSGRAVDAGMYRTLAETKALAKNAGLEPDDEPVWVDADEPRTLRAAYERLRHRALSTFEHLPEDEIERGLAEFARDAADRPDEPVPSYPGAVLRLTRPSAP</sequence>
<dbReference type="OrthoDB" id="65624at2"/>
<dbReference type="GO" id="GO:0032259">
    <property type="term" value="P:methylation"/>
    <property type="evidence" value="ECO:0007669"/>
    <property type="project" value="UniProtKB-KW"/>
</dbReference>
<dbReference type="RefSeq" id="WP_145810400.1">
    <property type="nucleotide sequence ID" value="NZ_VIVK01000001.1"/>
</dbReference>
<keyword evidence="3" id="KW-0808">Transferase</keyword>
<evidence type="ECO:0000313" key="3">
    <source>
        <dbReference type="EMBL" id="TWD83642.1"/>
    </source>
</evidence>
<dbReference type="Proteomes" id="UP000318380">
    <property type="component" value="Unassembled WGS sequence"/>
</dbReference>
<dbReference type="Gene3D" id="3.40.50.150">
    <property type="entry name" value="Vaccinia Virus protein VP39"/>
    <property type="match status" value="1"/>
</dbReference>
<dbReference type="PANTHER" id="PTHR42912">
    <property type="entry name" value="METHYLTRANSFERASE"/>
    <property type="match status" value="1"/>
</dbReference>
<dbReference type="CDD" id="cd02440">
    <property type="entry name" value="AdoMet_MTases"/>
    <property type="match status" value="1"/>
</dbReference>
<evidence type="ECO:0000259" key="2">
    <source>
        <dbReference type="Pfam" id="PF08241"/>
    </source>
</evidence>
<dbReference type="AlphaFoldDB" id="A0A561BY39"/>